<evidence type="ECO:0000259" key="4">
    <source>
        <dbReference type="PROSITE" id="PS50042"/>
    </source>
</evidence>
<dbReference type="PANTHER" id="PTHR24567">
    <property type="entry name" value="CRP FAMILY TRANSCRIPTIONAL REGULATORY PROTEIN"/>
    <property type="match status" value="1"/>
</dbReference>
<accession>A0A381FDQ7</accession>
<dbReference type="PROSITE" id="PS51063">
    <property type="entry name" value="HTH_CRP_2"/>
    <property type="match status" value="1"/>
</dbReference>
<dbReference type="PANTHER" id="PTHR24567:SF26">
    <property type="entry name" value="REGULATORY PROTEIN YEIL"/>
    <property type="match status" value="1"/>
</dbReference>
<dbReference type="EMBL" id="UFVR01000004">
    <property type="protein sequence ID" value="SUX44242.1"/>
    <property type="molecule type" value="Genomic_DNA"/>
</dbReference>
<dbReference type="SUPFAM" id="SSF46785">
    <property type="entry name" value="Winged helix' DNA-binding domain"/>
    <property type="match status" value="1"/>
</dbReference>
<name>A0A381FDQ7_9FLAO</name>
<keyword evidence="3" id="KW-0804">Transcription</keyword>
<evidence type="ECO:0000313" key="6">
    <source>
        <dbReference type="EMBL" id="SUX44242.1"/>
    </source>
</evidence>
<dbReference type="Gene3D" id="2.60.120.10">
    <property type="entry name" value="Jelly Rolls"/>
    <property type="match status" value="1"/>
</dbReference>
<evidence type="ECO:0000256" key="3">
    <source>
        <dbReference type="ARBA" id="ARBA00023163"/>
    </source>
</evidence>
<dbReference type="GO" id="GO:0005829">
    <property type="term" value="C:cytosol"/>
    <property type="evidence" value="ECO:0007669"/>
    <property type="project" value="TreeGrafter"/>
</dbReference>
<dbReference type="InterPro" id="IPR036390">
    <property type="entry name" value="WH_DNA-bd_sf"/>
</dbReference>
<dbReference type="Pfam" id="PF13545">
    <property type="entry name" value="HTH_Crp_2"/>
    <property type="match status" value="1"/>
</dbReference>
<sequence>MSITPRLLHSVGATEECFNVGDYIFREDGTPLFYYQIEEGEIKLNSYNDDGKEFIQNILSPGQCFGESMLFLEKPYPINAIALTECKVLKVCREKFLTLLDIYPNIALDICNALSETTYNKFVLMRKISSKNAVERLTEIMDLMKEPQQNKDKYTFEIKHTRQQLASLTGLCVETAIRAIKKMEGNKMLKIRNRKIYY</sequence>
<dbReference type="InterPro" id="IPR012318">
    <property type="entry name" value="HTH_CRP"/>
</dbReference>
<proteinExistence type="predicted"/>
<dbReference type="SUPFAM" id="SSF51206">
    <property type="entry name" value="cAMP-binding domain-like"/>
    <property type="match status" value="1"/>
</dbReference>
<keyword evidence="2" id="KW-0238">DNA-binding</keyword>
<feature type="domain" description="HTH crp-type" evidence="5">
    <location>
        <begin position="131"/>
        <end position="198"/>
    </location>
</feature>
<feature type="domain" description="Cyclic nucleotide-binding" evidence="4">
    <location>
        <begin position="18"/>
        <end position="100"/>
    </location>
</feature>
<dbReference type="PROSITE" id="PS50042">
    <property type="entry name" value="CNMP_BINDING_3"/>
    <property type="match status" value="1"/>
</dbReference>
<gene>
    <name evidence="6" type="primary">clp</name>
    <name evidence="6" type="ORF">NCTC13532_00711</name>
</gene>
<dbReference type="GO" id="GO:0003677">
    <property type="term" value="F:DNA binding"/>
    <property type="evidence" value="ECO:0007669"/>
    <property type="project" value="UniProtKB-KW"/>
</dbReference>
<dbReference type="InterPro" id="IPR014710">
    <property type="entry name" value="RmlC-like_jellyroll"/>
</dbReference>
<organism evidence="6 7">
    <name type="scientific">Chryseobacterium indoltheticum</name>
    <dbReference type="NCBI Taxonomy" id="254"/>
    <lineage>
        <taxon>Bacteria</taxon>
        <taxon>Pseudomonadati</taxon>
        <taxon>Bacteroidota</taxon>
        <taxon>Flavobacteriia</taxon>
        <taxon>Flavobacteriales</taxon>
        <taxon>Weeksellaceae</taxon>
        <taxon>Chryseobacterium group</taxon>
        <taxon>Chryseobacterium</taxon>
    </lineage>
</organism>
<dbReference type="InterPro" id="IPR018490">
    <property type="entry name" value="cNMP-bd_dom_sf"/>
</dbReference>
<dbReference type="AlphaFoldDB" id="A0A381FDQ7"/>
<evidence type="ECO:0000256" key="2">
    <source>
        <dbReference type="ARBA" id="ARBA00023125"/>
    </source>
</evidence>
<protein>
    <submittedName>
        <fullName evidence="6">Catabolite activation-like protein</fullName>
    </submittedName>
</protein>
<keyword evidence="1" id="KW-0805">Transcription regulation</keyword>
<dbReference type="Pfam" id="PF00027">
    <property type="entry name" value="cNMP_binding"/>
    <property type="match status" value="1"/>
</dbReference>
<dbReference type="RefSeq" id="WP_115619254.1">
    <property type="nucleotide sequence ID" value="NZ_UFVR01000004.1"/>
</dbReference>
<evidence type="ECO:0000313" key="7">
    <source>
        <dbReference type="Proteomes" id="UP000254282"/>
    </source>
</evidence>
<evidence type="ECO:0000259" key="5">
    <source>
        <dbReference type="PROSITE" id="PS51063"/>
    </source>
</evidence>
<dbReference type="InterPro" id="IPR050397">
    <property type="entry name" value="Env_Response_Regulators"/>
</dbReference>
<dbReference type="InterPro" id="IPR000595">
    <property type="entry name" value="cNMP-bd_dom"/>
</dbReference>
<dbReference type="GO" id="GO:0003700">
    <property type="term" value="F:DNA-binding transcription factor activity"/>
    <property type="evidence" value="ECO:0007669"/>
    <property type="project" value="TreeGrafter"/>
</dbReference>
<dbReference type="SMART" id="SM00100">
    <property type="entry name" value="cNMP"/>
    <property type="match status" value="1"/>
</dbReference>
<evidence type="ECO:0000256" key="1">
    <source>
        <dbReference type="ARBA" id="ARBA00023015"/>
    </source>
</evidence>
<dbReference type="Proteomes" id="UP000254282">
    <property type="component" value="Unassembled WGS sequence"/>
</dbReference>
<dbReference type="CDD" id="cd00038">
    <property type="entry name" value="CAP_ED"/>
    <property type="match status" value="1"/>
</dbReference>
<reference evidence="6 7" key="1">
    <citation type="submission" date="2018-06" db="EMBL/GenBank/DDBJ databases">
        <authorList>
            <consortium name="Pathogen Informatics"/>
            <person name="Doyle S."/>
        </authorList>
    </citation>
    <scope>NUCLEOTIDE SEQUENCE [LARGE SCALE GENOMIC DNA]</scope>
    <source>
        <strain evidence="6 7">NCTC13532</strain>
    </source>
</reference>